<dbReference type="EMBL" id="HG994582">
    <property type="protein sequence ID" value="CAF2904093.1"/>
    <property type="molecule type" value="Genomic_DNA"/>
</dbReference>
<evidence type="ECO:0000313" key="9">
    <source>
        <dbReference type="Proteomes" id="UP000675881"/>
    </source>
</evidence>
<dbReference type="OrthoDB" id="6330469at2759"/>
<dbReference type="InterPro" id="IPR031098">
    <property type="entry name" value="Crust_neurohorm"/>
</dbReference>
<keyword evidence="6" id="KW-0527">Neuropeptide</keyword>
<dbReference type="InterPro" id="IPR035957">
    <property type="entry name" value="Crust_neurohorm_sf"/>
</dbReference>
<name>A0A7R8CRK1_LEPSM</name>
<accession>A0A7R8CRK1</accession>
<evidence type="ECO:0000256" key="7">
    <source>
        <dbReference type="PIRSR" id="PIRSR631098-51"/>
    </source>
</evidence>
<dbReference type="PROSITE" id="PS01250">
    <property type="entry name" value="CHH_MIH_GIH"/>
    <property type="match status" value="1"/>
</dbReference>
<dbReference type="GO" id="GO:0005576">
    <property type="term" value="C:extracellular region"/>
    <property type="evidence" value="ECO:0007669"/>
    <property type="project" value="UniProtKB-SubCell"/>
</dbReference>
<dbReference type="Gene3D" id="1.10.2010.10">
    <property type="entry name" value="Crustacean CHH/MIH/GIH neurohormone"/>
    <property type="match status" value="2"/>
</dbReference>
<keyword evidence="3" id="KW-0964">Secreted</keyword>
<dbReference type="GO" id="GO:0005184">
    <property type="term" value="F:neuropeptide hormone activity"/>
    <property type="evidence" value="ECO:0007669"/>
    <property type="project" value="InterPro"/>
</dbReference>
<dbReference type="InterPro" id="IPR018251">
    <property type="entry name" value="Crust_neurhormone_CS"/>
</dbReference>
<feature type="disulfide bond" evidence="7">
    <location>
        <begin position="173"/>
        <end position="189"/>
    </location>
</feature>
<dbReference type="GO" id="GO:0007623">
    <property type="term" value="P:circadian rhythm"/>
    <property type="evidence" value="ECO:0007669"/>
    <property type="project" value="TreeGrafter"/>
</dbReference>
<comment type="subcellular location">
    <subcellularLocation>
        <location evidence="1">Secreted</location>
    </subcellularLocation>
</comment>
<dbReference type="AlphaFoldDB" id="A0A7R8CRK1"/>
<proteinExistence type="inferred from homology"/>
<evidence type="ECO:0000256" key="6">
    <source>
        <dbReference type="ARBA" id="ARBA00023320"/>
    </source>
</evidence>
<dbReference type="PANTHER" id="PTHR35981">
    <property type="entry name" value="ION TRANSPORT PEPTIDE, ISOFORM C"/>
    <property type="match status" value="1"/>
</dbReference>
<dbReference type="GO" id="GO:0007218">
    <property type="term" value="P:neuropeptide signaling pathway"/>
    <property type="evidence" value="ECO:0007669"/>
    <property type="project" value="UniProtKB-KW"/>
</dbReference>
<feature type="disulfide bond" evidence="7">
    <location>
        <begin position="157"/>
        <end position="193"/>
    </location>
</feature>
<dbReference type="Proteomes" id="UP000675881">
    <property type="component" value="Chromosome 3"/>
</dbReference>
<keyword evidence="5 7" id="KW-1015">Disulfide bond</keyword>
<evidence type="ECO:0000256" key="4">
    <source>
        <dbReference type="ARBA" id="ARBA00022702"/>
    </source>
</evidence>
<evidence type="ECO:0000256" key="3">
    <source>
        <dbReference type="ARBA" id="ARBA00022525"/>
    </source>
</evidence>
<protein>
    <submittedName>
        <fullName evidence="8">(salmon louse) hypothetical protein</fullName>
    </submittedName>
</protein>
<evidence type="ECO:0000256" key="1">
    <source>
        <dbReference type="ARBA" id="ARBA00004613"/>
    </source>
</evidence>
<dbReference type="Pfam" id="PF01147">
    <property type="entry name" value="Crust_neurohorm"/>
    <property type="match status" value="2"/>
</dbReference>
<sequence length="232" mass="26741">MPLRKQFPSSFAVPPFLLSLVLGLLFQHFPIVKPESECSSIKSVSDFVYLNRICEDCFNLFKEWDIYHLCRSKCFGSEYFESCMDFLLIHHNEKIAYKKSLTNFEISIPEMKGVKLQIDSSNLILKVLFSLLIIQSIFEFANGVSVTRRATFEGDGCKAALDLKTFSTLNQICDDCFELYKAPEIYSLCRSDCFGSKYFFGCMENLLVKEDMKGQVARYLDGIHTNYYNLIN</sequence>
<gene>
    <name evidence="8" type="ORF">LSAA_8065</name>
</gene>
<reference evidence="8" key="1">
    <citation type="submission" date="2021-02" db="EMBL/GenBank/DDBJ databases">
        <authorList>
            <person name="Bekaert M."/>
        </authorList>
    </citation>
    <scope>NUCLEOTIDE SEQUENCE</scope>
    <source>
        <strain evidence="8">IoA-00</strain>
    </source>
</reference>
<dbReference type="SUPFAM" id="SSF81778">
    <property type="entry name" value="Crustacean CHH/MIH/GIH neurohormone"/>
    <property type="match status" value="2"/>
</dbReference>
<dbReference type="PRINTS" id="PR00550">
    <property type="entry name" value="HYPRGLYCEMIC"/>
</dbReference>
<evidence type="ECO:0000256" key="5">
    <source>
        <dbReference type="ARBA" id="ARBA00023157"/>
    </source>
</evidence>
<dbReference type="PANTHER" id="PTHR35981:SF2">
    <property type="entry name" value="ION TRANSPORT PEPTIDE, ISOFORM C"/>
    <property type="match status" value="1"/>
</dbReference>
<keyword evidence="4" id="KW-0372">Hormone</keyword>
<evidence type="ECO:0000256" key="2">
    <source>
        <dbReference type="ARBA" id="ARBA00005447"/>
    </source>
</evidence>
<organism evidence="8 9">
    <name type="scientific">Lepeophtheirus salmonis</name>
    <name type="common">Salmon louse</name>
    <name type="synonym">Caligus salmonis</name>
    <dbReference type="NCBI Taxonomy" id="72036"/>
    <lineage>
        <taxon>Eukaryota</taxon>
        <taxon>Metazoa</taxon>
        <taxon>Ecdysozoa</taxon>
        <taxon>Arthropoda</taxon>
        <taxon>Crustacea</taxon>
        <taxon>Multicrustacea</taxon>
        <taxon>Hexanauplia</taxon>
        <taxon>Copepoda</taxon>
        <taxon>Siphonostomatoida</taxon>
        <taxon>Caligidae</taxon>
        <taxon>Lepeophtheirus</taxon>
    </lineage>
</organism>
<feature type="disulfide bond" evidence="7">
    <location>
        <begin position="176"/>
        <end position="202"/>
    </location>
</feature>
<keyword evidence="9" id="KW-1185">Reference proteome</keyword>
<dbReference type="InterPro" id="IPR001166">
    <property type="entry name" value="Hyperglycemic"/>
</dbReference>
<evidence type="ECO:0000313" key="8">
    <source>
        <dbReference type="EMBL" id="CAF2904093.1"/>
    </source>
</evidence>
<comment type="similarity">
    <text evidence="2">Belongs to the arthropod CHH/MIH/GIH/VIH hormone family.</text>
</comment>